<gene>
    <name evidence="2" type="ORF">DMO17_19265</name>
</gene>
<dbReference type="OrthoDB" id="9946568at2"/>
<comment type="caution">
    <text evidence="2">The sequence shown here is derived from an EMBL/GenBank/DDBJ whole genome shotgun (WGS) entry which is preliminary data.</text>
</comment>
<feature type="region of interest" description="Disordered" evidence="1">
    <location>
        <begin position="1"/>
        <end position="25"/>
    </location>
</feature>
<name>A0A2V4KHX1_AQUAC</name>
<organism evidence="2 3">
    <name type="scientific">Aquipseudomonas alcaligenes</name>
    <name type="common">Pseudomonas alcaligenes</name>
    <dbReference type="NCBI Taxonomy" id="43263"/>
    <lineage>
        <taxon>Bacteria</taxon>
        <taxon>Pseudomonadati</taxon>
        <taxon>Pseudomonadota</taxon>
        <taxon>Gammaproteobacteria</taxon>
        <taxon>Pseudomonadales</taxon>
        <taxon>Pseudomonadaceae</taxon>
        <taxon>Aquipseudomonas</taxon>
    </lineage>
</organism>
<dbReference type="EMBL" id="QJRX01000014">
    <property type="protein sequence ID" value="PYC19519.1"/>
    <property type="molecule type" value="Genomic_DNA"/>
</dbReference>
<protein>
    <submittedName>
        <fullName evidence="2">Uncharacterized protein</fullName>
    </submittedName>
</protein>
<evidence type="ECO:0000313" key="2">
    <source>
        <dbReference type="EMBL" id="PYC19519.1"/>
    </source>
</evidence>
<evidence type="ECO:0000256" key="1">
    <source>
        <dbReference type="SAM" id="MobiDB-lite"/>
    </source>
</evidence>
<dbReference type="RefSeq" id="WP_110684097.1">
    <property type="nucleotide sequence ID" value="NZ_QJRX01000014.1"/>
</dbReference>
<accession>A0A2V4KHX1</accession>
<reference evidence="2 3" key="1">
    <citation type="submission" date="2018-06" db="EMBL/GenBank/DDBJ databases">
        <title>Pseudomonas diversity within urban Lake Michigan freshwaters.</title>
        <authorList>
            <person name="Batrich M."/>
            <person name="Hatzopoulos T."/>
            <person name="Putonti C."/>
        </authorList>
    </citation>
    <scope>NUCLEOTIDE SEQUENCE [LARGE SCALE GENOMIC DNA]</scope>
    <source>
        <strain evidence="2 3">MB-090714</strain>
    </source>
</reference>
<evidence type="ECO:0000313" key="3">
    <source>
        <dbReference type="Proteomes" id="UP000248146"/>
    </source>
</evidence>
<proteinExistence type="predicted"/>
<dbReference type="AlphaFoldDB" id="A0A2V4KHX1"/>
<dbReference type="Proteomes" id="UP000248146">
    <property type="component" value="Unassembled WGS sequence"/>
</dbReference>
<sequence>MKAEKPSIVRPSAVRPTVSTADREHVEKARRAVVADADEKQLKVLAAPKYHKGMAELKNMTTDGVPVKHLLLEAIEDLFEKYGRGEGRFKVDDVPELRRRLESLMK</sequence>